<dbReference type="EMBL" id="MHKB01000002">
    <property type="protein sequence ID" value="OGY80053.1"/>
    <property type="molecule type" value="Genomic_DNA"/>
</dbReference>
<dbReference type="PANTHER" id="PTHR35024">
    <property type="entry name" value="HYPOTHETICAL CYTOSOLIC PROTEIN"/>
    <property type="match status" value="1"/>
</dbReference>
<comment type="caution">
    <text evidence="2">The sequence shown here is derived from an EMBL/GenBank/DDBJ whole genome shotgun (WGS) entry which is preliminary data.</text>
</comment>
<gene>
    <name evidence="2" type="ORF">A3B74_05390</name>
</gene>
<dbReference type="InterPro" id="IPR007607">
    <property type="entry name" value="BacA/B"/>
</dbReference>
<evidence type="ECO:0000313" key="2">
    <source>
        <dbReference type="EMBL" id="OGY80053.1"/>
    </source>
</evidence>
<dbReference type="STRING" id="1798540.A3B74_05390"/>
<protein>
    <recommendedName>
        <fullName evidence="4">Cell shape determination protein CcmA</fullName>
    </recommendedName>
</protein>
<dbReference type="Pfam" id="PF04519">
    <property type="entry name" value="Bactofilin"/>
    <property type="match status" value="1"/>
</dbReference>
<evidence type="ECO:0000313" key="3">
    <source>
        <dbReference type="Proteomes" id="UP000177165"/>
    </source>
</evidence>
<dbReference type="PANTHER" id="PTHR35024:SF4">
    <property type="entry name" value="POLYMER-FORMING CYTOSKELETAL PROTEIN"/>
    <property type="match status" value="1"/>
</dbReference>
<name>A0A1G2AT65_9BACT</name>
<evidence type="ECO:0000256" key="1">
    <source>
        <dbReference type="ARBA" id="ARBA00044755"/>
    </source>
</evidence>
<evidence type="ECO:0008006" key="4">
    <source>
        <dbReference type="Google" id="ProtNLM"/>
    </source>
</evidence>
<comment type="similarity">
    <text evidence="1">Belongs to the bactofilin family.</text>
</comment>
<sequence length="162" mass="17304">MNHVNSQYLQLNPLVEKNAMLFKSPQSHSATPETIIGPSIRVEGQLIGEGNVTVEGSIMGMLKTTKDVYIGDKAKLQADIEAQNIIIAGEIKGNVKVYGKIEIKSSARIIGDIEAGIISVETGAMIKGKCVTGVTEKATVLSQGGDVIERKRKNIQTVASKV</sequence>
<reference evidence="2 3" key="1">
    <citation type="journal article" date="2016" name="Nat. Commun.">
        <title>Thousands of microbial genomes shed light on interconnected biogeochemical processes in an aquifer system.</title>
        <authorList>
            <person name="Anantharaman K."/>
            <person name="Brown C.T."/>
            <person name="Hug L.A."/>
            <person name="Sharon I."/>
            <person name="Castelle C.J."/>
            <person name="Probst A.J."/>
            <person name="Thomas B.C."/>
            <person name="Singh A."/>
            <person name="Wilkins M.J."/>
            <person name="Karaoz U."/>
            <person name="Brodie E.L."/>
            <person name="Williams K.H."/>
            <person name="Hubbard S.S."/>
            <person name="Banfield J.F."/>
        </authorList>
    </citation>
    <scope>NUCLEOTIDE SEQUENCE [LARGE SCALE GENOMIC DNA]</scope>
</reference>
<dbReference type="Proteomes" id="UP000177165">
    <property type="component" value="Unassembled WGS sequence"/>
</dbReference>
<organism evidence="2 3">
    <name type="scientific">Candidatus Kerfeldbacteria bacterium RIFCSPHIGHO2_02_FULL_42_14</name>
    <dbReference type="NCBI Taxonomy" id="1798540"/>
    <lineage>
        <taxon>Bacteria</taxon>
        <taxon>Candidatus Kerfeldiibacteriota</taxon>
    </lineage>
</organism>
<accession>A0A1G2AT65</accession>
<proteinExistence type="inferred from homology"/>
<dbReference type="AlphaFoldDB" id="A0A1G2AT65"/>